<keyword evidence="3" id="KW-1185">Reference proteome</keyword>
<accession>A0A9W6WXM6</accession>
<dbReference type="AlphaFoldDB" id="A0A9W6WXM6"/>
<feature type="domain" description="Reverse transcriptase/retrotransposon-derived protein RNase H-like" evidence="1">
    <location>
        <begin position="22"/>
        <end position="127"/>
    </location>
</feature>
<dbReference type="SUPFAM" id="SSF56672">
    <property type="entry name" value="DNA/RNA polymerases"/>
    <property type="match status" value="1"/>
</dbReference>
<sequence>MAKSSYTMINALTHYVIEIELEDQEKHAFDGVKEALANAATLDFPGDTATTCLFTDASDVGCAIIVTQALDFDSLKPATQQQYRLIQCTSGTFTGSQCNWTVIEKEVFPIVVACNNLDYLLLRPRPFRMYSTSSPRTSR</sequence>
<protein>
    <submittedName>
        <fullName evidence="2">Unnamed protein product</fullName>
    </submittedName>
</protein>
<organism evidence="2 3">
    <name type="scientific">Phytophthora fragariaefolia</name>
    <dbReference type="NCBI Taxonomy" id="1490495"/>
    <lineage>
        <taxon>Eukaryota</taxon>
        <taxon>Sar</taxon>
        <taxon>Stramenopiles</taxon>
        <taxon>Oomycota</taxon>
        <taxon>Peronosporomycetes</taxon>
        <taxon>Peronosporales</taxon>
        <taxon>Peronosporaceae</taxon>
        <taxon>Phytophthora</taxon>
    </lineage>
</organism>
<dbReference type="InterPro" id="IPR051320">
    <property type="entry name" value="Viral_Replic_Matur_Polypro"/>
</dbReference>
<reference evidence="2" key="1">
    <citation type="submission" date="2023-04" db="EMBL/GenBank/DDBJ databases">
        <title>Phytophthora fragariaefolia NBRC 109709.</title>
        <authorList>
            <person name="Ichikawa N."/>
            <person name="Sato H."/>
            <person name="Tonouchi N."/>
        </authorList>
    </citation>
    <scope>NUCLEOTIDE SEQUENCE</scope>
    <source>
        <strain evidence="2">NBRC 109709</strain>
    </source>
</reference>
<evidence type="ECO:0000313" key="2">
    <source>
        <dbReference type="EMBL" id="GMF20668.1"/>
    </source>
</evidence>
<dbReference type="Pfam" id="PF17919">
    <property type="entry name" value="RT_RNaseH_2"/>
    <property type="match status" value="1"/>
</dbReference>
<comment type="caution">
    <text evidence="2">The sequence shown here is derived from an EMBL/GenBank/DDBJ whole genome shotgun (WGS) entry which is preliminary data.</text>
</comment>
<dbReference type="EMBL" id="BSXT01000203">
    <property type="protein sequence ID" value="GMF20668.1"/>
    <property type="molecule type" value="Genomic_DNA"/>
</dbReference>
<evidence type="ECO:0000259" key="1">
    <source>
        <dbReference type="Pfam" id="PF17919"/>
    </source>
</evidence>
<gene>
    <name evidence="2" type="ORF">Pfra01_000253800</name>
</gene>
<name>A0A9W6WXM6_9STRA</name>
<dbReference type="Proteomes" id="UP001165121">
    <property type="component" value="Unassembled WGS sequence"/>
</dbReference>
<proteinExistence type="predicted"/>
<dbReference type="InterPro" id="IPR043502">
    <property type="entry name" value="DNA/RNA_pol_sf"/>
</dbReference>
<dbReference type="PANTHER" id="PTHR33064">
    <property type="entry name" value="POL PROTEIN"/>
    <property type="match status" value="1"/>
</dbReference>
<evidence type="ECO:0000313" key="3">
    <source>
        <dbReference type="Proteomes" id="UP001165121"/>
    </source>
</evidence>
<dbReference type="InterPro" id="IPR041577">
    <property type="entry name" value="RT_RNaseH_2"/>
</dbReference>
<dbReference type="PANTHER" id="PTHR33064:SF37">
    <property type="entry name" value="RIBONUCLEASE H"/>
    <property type="match status" value="1"/>
</dbReference>
<dbReference type="OrthoDB" id="127017at2759"/>